<dbReference type="PANTHER" id="PTHR43464:SF19">
    <property type="entry name" value="UBIQUINONE BIOSYNTHESIS O-METHYLTRANSFERASE, MITOCHONDRIAL"/>
    <property type="match status" value="1"/>
</dbReference>
<dbReference type="GO" id="GO:0102208">
    <property type="term" value="F:2-polyprenyl-6-hydroxyphenol methylase activity"/>
    <property type="evidence" value="ECO:0007669"/>
    <property type="project" value="UniProtKB-EC"/>
</dbReference>
<dbReference type="SUPFAM" id="SSF53335">
    <property type="entry name" value="S-adenosyl-L-methionine-dependent methyltransferases"/>
    <property type="match status" value="1"/>
</dbReference>
<accession>A0ABV7TBI8</accession>
<dbReference type="GO" id="GO:0061542">
    <property type="term" value="F:3-demethylubiquinol 3-O-methyltransferase activity"/>
    <property type="evidence" value="ECO:0007669"/>
    <property type="project" value="UniProtKB-EC"/>
</dbReference>
<evidence type="ECO:0000256" key="3">
    <source>
        <dbReference type="ARBA" id="ARBA00022691"/>
    </source>
</evidence>
<organism evidence="4 5">
    <name type="scientific">Lutimaribacter marinistellae</name>
    <dbReference type="NCBI Taxonomy" id="1820329"/>
    <lineage>
        <taxon>Bacteria</taxon>
        <taxon>Pseudomonadati</taxon>
        <taxon>Pseudomonadota</taxon>
        <taxon>Alphaproteobacteria</taxon>
        <taxon>Rhodobacterales</taxon>
        <taxon>Roseobacteraceae</taxon>
        <taxon>Lutimaribacter</taxon>
    </lineage>
</organism>
<evidence type="ECO:0000256" key="2">
    <source>
        <dbReference type="ARBA" id="ARBA00022679"/>
    </source>
</evidence>
<reference evidence="5" key="1">
    <citation type="journal article" date="2019" name="Int. J. Syst. Evol. Microbiol.">
        <title>The Global Catalogue of Microorganisms (GCM) 10K type strain sequencing project: providing services to taxonomists for standard genome sequencing and annotation.</title>
        <authorList>
            <consortium name="The Broad Institute Genomics Platform"/>
            <consortium name="The Broad Institute Genome Sequencing Center for Infectious Disease"/>
            <person name="Wu L."/>
            <person name="Ma J."/>
        </authorList>
    </citation>
    <scope>NUCLEOTIDE SEQUENCE [LARGE SCALE GENOMIC DNA]</scope>
    <source>
        <strain evidence="5">KCTC 42911</strain>
    </source>
</reference>
<keyword evidence="5" id="KW-1185">Reference proteome</keyword>
<dbReference type="EC" id="2.1.1.222" evidence="4"/>
<dbReference type="InterPro" id="IPR029063">
    <property type="entry name" value="SAM-dependent_MTases_sf"/>
</dbReference>
<evidence type="ECO:0000313" key="4">
    <source>
        <dbReference type="EMBL" id="MFC3612245.1"/>
    </source>
</evidence>
<dbReference type="CDD" id="cd02440">
    <property type="entry name" value="AdoMet_MTases"/>
    <property type="match status" value="1"/>
</dbReference>
<evidence type="ECO:0000256" key="1">
    <source>
        <dbReference type="ARBA" id="ARBA00022603"/>
    </source>
</evidence>
<name>A0ABV7TBI8_9RHOB</name>
<dbReference type="Proteomes" id="UP001595629">
    <property type="component" value="Unassembled WGS sequence"/>
</dbReference>
<keyword evidence="3" id="KW-0949">S-adenosyl-L-methionine</keyword>
<dbReference type="GO" id="GO:0032259">
    <property type="term" value="P:methylation"/>
    <property type="evidence" value="ECO:0007669"/>
    <property type="project" value="UniProtKB-KW"/>
</dbReference>
<sequence>MTLHQDPLAIYRGAEAELRLRYDALSTEAILGPMLNHLPSTPCRALDVGAGSGRDARWLSAAGHEVTAIDPVFAPPSDKTIRWWKDALPRLASLKAERFDLILTSGVWHHLAADDRDAAWTRIASLLEPAGRLILSLRHGPLPGVAALDTLDTQHELARAKRSGLHLVARHDTGSIQPHNIALGVHWTWLCLTTGDTT</sequence>
<gene>
    <name evidence="4" type="ORF">ACFORG_00610</name>
</gene>
<dbReference type="Pfam" id="PF13489">
    <property type="entry name" value="Methyltransf_23"/>
    <property type="match status" value="1"/>
</dbReference>
<dbReference type="RefSeq" id="WP_386733434.1">
    <property type="nucleotide sequence ID" value="NZ_JBHRXI010000001.1"/>
</dbReference>
<keyword evidence="2 4" id="KW-0808">Transferase</keyword>
<evidence type="ECO:0000313" key="5">
    <source>
        <dbReference type="Proteomes" id="UP001595629"/>
    </source>
</evidence>
<protein>
    <submittedName>
        <fullName evidence="4">Class I SAM-dependent methyltransferase</fullName>
        <ecNumber evidence="4">2.1.1.222</ecNumber>
        <ecNumber evidence="4">2.1.1.64</ecNumber>
    </submittedName>
</protein>
<proteinExistence type="predicted"/>
<comment type="caution">
    <text evidence="4">The sequence shown here is derived from an EMBL/GenBank/DDBJ whole genome shotgun (WGS) entry which is preliminary data.</text>
</comment>
<dbReference type="Gene3D" id="3.40.50.150">
    <property type="entry name" value="Vaccinia Virus protein VP39"/>
    <property type="match status" value="1"/>
</dbReference>
<keyword evidence="1 4" id="KW-0489">Methyltransferase</keyword>
<dbReference type="PANTHER" id="PTHR43464">
    <property type="entry name" value="METHYLTRANSFERASE"/>
    <property type="match status" value="1"/>
</dbReference>
<dbReference type="EC" id="2.1.1.64" evidence="4"/>
<dbReference type="EMBL" id="JBHRXI010000001">
    <property type="protein sequence ID" value="MFC3612245.1"/>
    <property type="molecule type" value="Genomic_DNA"/>
</dbReference>